<evidence type="ECO:0000313" key="5">
    <source>
        <dbReference type="EMBL" id="XCG56504.1"/>
    </source>
</evidence>
<dbReference type="PROSITE" id="PS51118">
    <property type="entry name" value="HTH_HXLR"/>
    <property type="match status" value="1"/>
</dbReference>
<dbReference type="PANTHER" id="PTHR33204">
    <property type="entry name" value="TRANSCRIPTIONAL REGULATOR, MARR FAMILY"/>
    <property type="match status" value="1"/>
</dbReference>
<organism evidence="5">
    <name type="scientific">Mesorhizobium sp. WSM2239</name>
    <dbReference type="NCBI Taxonomy" id="3228852"/>
    <lineage>
        <taxon>Bacteria</taxon>
        <taxon>Pseudomonadati</taxon>
        <taxon>Pseudomonadota</taxon>
        <taxon>Alphaproteobacteria</taxon>
        <taxon>Hyphomicrobiales</taxon>
        <taxon>Phyllobacteriaceae</taxon>
        <taxon>Mesorhizobium</taxon>
    </lineage>
</organism>
<keyword evidence="2" id="KW-0238">DNA-binding</keyword>
<dbReference type="InterPro" id="IPR002577">
    <property type="entry name" value="HTH_HxlR"/>
</dbReference>
<accession>A0AAU8DCY6</accession>
<evidence type="ECO:0000259" key="4">
    <source>
        <dbReference type="PROSITE" id="PS51118"/>
    </source>
</evidence>
<keyword evidence="1" id="KW-0805">Transcription regulation</keyword>
<keyword evidence="3" id="KW-0804">Transcription</keyword>
<dbReference type="PANTHER" id="PTHR33204:SF37">
    <property type="entry name" value="HTH-TYPE TRANSCRIPTIONAL REGULATOR YODB"/>
    <property type="match status" value="1"/>
</dbReference>
<dbReference type="InterPro" id="IPR036390">
    <property type="entry name" value="WH_DNA-bd_sf"/>
</dbReference>
<proteinExistence type="predicted"/>
<dbReference type="RefSeq" id="WP_353644501.1">
    <property type="nucleotide sequence ID" value="NZ_CP159249.1"/>
</dbReference>
<protein>
    <submittedName>
        <fullName evidence="5">Helix-turn-helix domain-containing protein</fullName>
    </submittedName>
</protein>
<sequence length="155" mass="17769">MEPYIGATCNMKVERCALVYPQFRSPCPVASALDLVGDKWSLVVLRTIFAGRHRYNELADITEKISTNILADRLARLEAYGLITKRAYQHNPERFEYHLTRRGADFLPILQQLALWAREHIPDRWSLPDWFAEGKAAQFYPDLGTEDTAFSPRAG</sequence>
<feature type="domain" description="HTH hxlR-type" evidence="4">
    <location>
        <begin position="27"/>
        <end position="125"/>
    </location>
</feature>
<dbReference type="InterPro" id="IPR036388">
    <property type="entry name" value="WH-like_DNA-bd_sf"/>
</dbReference>
<dbReference type="Pfam" id="PF01638">
    <property type="entry name" value="HxlR"/>
    <property type="match status" value="1"/>
</dbReference>
<dbReference type="EMBL" id="CP159249">
    <property type="protein sequence ID" value="XCG56504.1"/>
    <property type="molecule type" value="Genomic_DNA"/>
</dbReference>
<evidence type="ECO:0000256" key="3">
    <source>
        <dbReference type="ARBA" id="ARBA00023163"/>
    </source>
</evidence>
<gene>
    <name evidence="5" type="ORF">ABVK49_07340</name>
</gene>
<reference evidence="5" key="1">
    <citation type="submission" date="2024-06" db="EMBL/GenBank/DDBJ databases">
        <title>Mesorhizobium karijinii sp. nov., a symbiont of the iconic Swainsona formosa from arid Australia.</title>
        <authorList>
            <person name="Hill Y.J."/>
            <person name="Watkin E.L.J."/>
            <person name="O'Hara G.W."/>
            <person name="Terpolilli J."/>
            <person name="Tye M.L."/>
            <person name="Kohlmeier M.G."/>
        </authorList>
    </citation>
    <scope>NUCLEOTIDE SEQUENCE</scope>
    <source>
        <strain evidence="5">WSM2239</strain>
    </source>
</reference>
<dbReference type="SUPFAM" id="SSF46785">
    <property type="entry name" value="Winged helix' DNA-binding domain"/>
    <property type="match status" value="1"/>
</dbReference>
<dbReference type="Gene3D" id="1.10.10.10">
    <property type="entry name" value="Winged helix-like DNA-binding domain superfamily/Winged helix DNA-binding domain"/>
    <property type="match status" value="1"/>
</dbReference>
<evidence type="ECO:0000256" key="2">
    <source>
        <dbReference type="ARBA" id="ARBA00023125"/>
    </source>
</evidence>
<evidence type="ECO:0000256" key="1">
    <source>
        <dbReference type="ARBA" id="ARBA00023015"/>
    </source>
</evidence>
<dbReference type="AlphaFoldDB" id="A0AAU8DCY6"/>
<dbReference type="GO" id="GO:0003677">
    <property type="term" value="F:DNA binding"/>
    <property type="evidence" value="ECO:0007669"/>
    <property type="project" value="UniProtKB-KW"/>
</dbReference>
<name>A0AAU8DCY6_9HYPH</name>